<keyword evidence="2" id="KW-1185">Reference proteome</keyword>
<protein>
    <submittedName>
        <fullName evidence="1">Uncharacterized protein</fullName>
    </submittedName>
</protein>
<organism evidence="1 2">
    <name type="scientific">Cichlidogyrus casuarinus</name>
    <dbReference type="NCBI Taxonomy" id="1844966"/>
    <lineage>
        <taxon>Eukaryota</taxon>
        <taxon>Metazoa</taxon>
        <taxon>Spiralia</taxon>
        <taxon>Lophotrochozoa</taxon>
        <taxon>Platyhelminthes</taxon>
        <taxon>Monogenea</taxon>
        <taxon>Monopisthocotylea</taxon>
        <taxon>Dactylogyridea</taxon>
        <taxon>Ancyrocephalidae</taxon>
        <taxon>Cichlidogyrus</taxon>
    </lineage>
</organism>
<dbReference type="EMBL" id="JBJKFK010000016">
    <property type="protein sequence ID" value="KAL3320998.1"/>
    <property type="molecule type" value="Genomic_DNA"/>
</dbReference>
<name>A0ABD2QNJ1_9PLAT</name>
<evidence type="ECO:0000313" key="2">
    <source>
        <dbReference type="Proteomes" id="UP001626550"/>
    </source>
</evidence>
<sequence length="185" mass="21228">MIPVGRSLFNTLVQVGDERALKINLTPQEKLRKTAGVKIPEIMTCYVQLIQQRVDLEKSLESSYEHVELTLPGKKAKRVKEIKAIDPNKVELKQTEVERKDICEEENISQIENCSRPNSMLSPVELQIKSPSPLRDKTCITEGTQMSPKSRTFCSDYCFQFPEPTKQIQTVQVSPLNNELLPWRR</sequence>
<reference evidence="1 2" key="1">
    <citation type="submission" date="2024-11" db="EMBL/GenBank/DDBJ databases">
        <title>Adaptive evolution of stress response genes in parasites aligns with host niche diversity.</title>
        <authorList>
            <person name="Hahn C."/>
            <person name="Resl P."/>
        </authorList>
    </citation>
    <scope>NUCLEOTIDE SEQUENCE [LARGE SCALE GENOMIC DNA]</scope>
    <source>
        <strain evidence="1">EGGRZ-B1_66</strain>
        <tissue evidence="1">Body</tissue>
    </source>
</reference>
<dbReference type="AlphaFoldDB" id="A0ABD2QNJ1"/>
<proteinExistence type="predicted"/>
<evidence type="ECO:0000313" key="1">
    <source>
        <dbReference type="EMBL" id="KAL3320998.1"/>
    </source>
</evidence>
<comment type="caution">
    <text evidence="1">The sequence shown here is derived from an EMBL/GenBank/DDBJ whole genome shotgun (WGS) entry which is preliminary data.</text>
</comment>
<accession>A0ABD2QNJ1</accession>
<gene>
    <name evidence="1" type="ORF">Ciccas_000320</name>
</gene>
<dbReference type="Proteomes" id="UP001626550">
    <property type="component" value="Unassembled WGS sequence"/>
</dbReference>